<proteinExistence type="predicted"/>
<dbReference type="CDD" id="cd14014">
    <property type="entry name" value="STKc_PknB_like"/>
    <property type="match status" value="1"/>
</dbReference>
<protein>
    <submittedName>
        <fullName evidence="9">Protein kinase</fullName>
    </submittedName>
</protein>
<keyword evidence="6" id="KW-0067">ATP-binding</keyword>
<dbReference type="InterPro" id="IPR049052">
    <property type="entry name" value="nSTAND1"/>
</dbReference>
<dbReference type="SUPFAM" id="SSF50998">
    <property type="entry name" value="Quinoprotein alcohol dehydrogenase-like"/>
    <property type="match status" value="1"/>
</dbReference>
<dbReference type="InterPro" id="IPR015943">
    <property type="entry name" value="WD40/YVTN_repeat-like_dom_sf"/>
</dbReference>
<dbReference type="PROSITE" id="PS00678">
    <property type="entry name" value="WD_REPEATS_1"/>
    <property type="match status" value="1"/>
</dbReference>
<dbReference type="Pfam" id="PF00069">
    <property type="entry name" value="Pkinase"/>
    <property type="match status" value="1"/>
</dbReference>
<keyword evidence="4" id="KW-0547">Nucleotide-binding</keyword>
<evidence type="ECO:0000256" key="1">
    <source>
        <dbReference type="ARBA" id="ARBA00022574"/>
    </source>
</evidence>
<evidence type="ECO:0000259" key="8">
    <source>
        <dbReference type="PROSITE" id="PS50011"/>
    </source>
</evidence>
<dbReference type="InterPro" id="IPR008271">
    <property type="entry name" value="Ser/Thr_kinase_AS"/>
</dbReference>
<dbReference type="EMBL" id="VDMA02000045">
    <property type="protein sequence ID" value="KAB8173156.1"/>
    <property type="molecule type" value="Genomic_DNA"/>
</dbReference>
<dbReference type="SMART" id="SM00320">
    <property type="entry name" value="WD40"/>
    <property type="match status" value="4"/>
</dbReference>
<dbReference type="SUPFAM" id="SSF56112">
    <property type="entry name" value="Protein kinase-like (PK-like)"/>
    <property type="match status" value="1"/>
</dbReference>
<dbReference type="Pfam" id="PF00400">
    <property type="entry name" value="WD40"/>
    <property type="match status" value="1"/>
</dbReference>
<dbReference type="SMART" id="SM00220">
    <property type="entry name" value="S_TKc"/>
    <property type="match status" value="1"/>
</dbReference>
<organism evidence="9 10">
    <name type="scientific">Microbispora catharanthi</name>
    <dbReference type="NCBI Taxonomy" id="1712871"/>
    <lineage>
        <taxon>Bacteria</taxon>
        <taxon>Bacillati</taxon>
        <taxon>Actinomycetota</taxon>
        <taxon>Actinomycetes</taxon>
        <taxon>Streptosporangiales</taxon>
        <taxon>Streptosporangiaceae</taxon>
        <taxon>Microbispora</taxon>
    </lineage>
</organism>
<dbReference type="InterPro" id="IPR001680">
    <property type="entry name" value="WD40_rpt"/>
</dbReference>
<dbReference type="RefSeq" id="WP_139580767.1">
    <property type="nucleotide sequence ID" value="NZ_VDMA02000045.1"/>
</dbReference>
<dbReference type="PROSITE" id="PS00108">
    <property type="entry name" value="PROTEIN_KINASE_ST"/>
    <property type="match status" value="1"/>
</dbReference>
<dbReference type="GO" id="GO:0004674">
    <property type="term" value="F:protein serine/threonine kinase activity"/>
    <property type="evidence" value="ECO:0007669"/>
    <property type="project" value="TreeGrafter"/>
</dbReference>
<evidence type="ECO:0000256" key="4">
    <source>
        <dbReference type="ARBA" id="ARBA00022741"/>
    </source>
</evidence>
<dbReference type="Pfam" id="PF20703">
    <property type="entry name" value="nSTAND1"/>
    <property type="match status" value="1"/>
</dbReference>
<dbReference type="Gene3D" id="2.130.10.10">
    <property type="entry name" value="YVTN repeat-like/Quinoprotein amine dehydrogenase"/>
    <property type="match status" value="4"/>
</dbReference>
<dbReference type="InterPro" id="IPR019775">
    <property type="entry name" value="WD40_repeat_CS"/>
</dbReference>
<dbReference type="PANTHER" id="PTHR43289:SF34">
    <property type="entry name" value="SERINE_THREONINE-PROTEIN KINASE YBDM-RELATED"/>
    <property type="match status" value="1"/>
</dbReference>
<dbReference type="AlphaFoldDB" id="A0A5N6AYF6"/>
<keyword evidence="2" id="KW-0808">Transferase</keyword>
<dbReference type="PANTHER" id="PTHR43289">
    <property type="entry name" value="MITOGEN-ACTIVATED PROTEIN KINASE KINASE KINASE 20-RELATED"/>
    <property type="match status" value="1"/>
</dbReference>
<dbReference type="Gene3D" id="3.30.200.20">
    <property type="entry name" value="Phosphorylase Kinase, domain 1"/>
    <property type="match status" value="1"/>
</dbReference>
<name>A0A5N6AYF6_9ACTN</name>
<reference evidence="9 10" key="1">
    <citation type="submission" date="2019-10" db="EMBL/GenBank/DDBJ databases">
        <title>Nonomuraea sp. nov., isolated from Phyllanthus amarus.</title>
        <authorList>
            <person name="Klykleung N."/>
            <person name="Tanasupawat S."/>
        </authorList>
    </citation>
    <scope>NUCLEOTIDE SEQUENCE [LARGE SCALE GENOMIC DNA]</scope>
    <source>
        <strain evidence="9 10">CR1-09</strain>
    </source>
</reference>
<dbReference type="GO" id="GO:0005524">
    <property type="term" value="F:ATP binding"/>
    <property type="evidence" value="ECO:0007669"/>
    <property type="project" value="UniProtKB-KW"/>
</dbReference>
<evidence type="ECO:0000313" key="9">
    <source>
        <dbReference type="EMBL" id="KAB8173156.1"/>
    </source>
</evidence>
<gene>
    <name evidence="9" type="ORF">FH610_041685</name>
</gene>
<dbReference type="InterPro" id="IPR011009">
    <property type="entry name" value="Kinase-like_dom_sf"/>
</dbReference>
<dbReference type="PROSITE" id="PS50011">
    <property type="entry name" value="PROTEIN_KINASE_DOM"/>
    <property type="match status" value="1"/>
</dbReference>
<feature type="repeat" description="WD" evidence="7">
    <location>
        <begin position="1074"/>
        <end position="1115"/>
    </location>
</feature>
<evidence type="ECO:0000256" key="5">
    <source>
        <dbReference type="ARBA" id="ARBA00022777"/>
    </source>
</evidence>
<dbReference type="InterPro" id="IPR011047">
    <property type="entry name" value="Quinoprotein_ADH-like_sf"/>
</dbReference>
<comment type="caution">
    <text evidence="9">The sequence shown here is derived from an EMBL/GenBank/DDBJ whole genome shotgun (WGS) entry which is preliminary data.</text>
</comment>
<feature type="domain" description="Protein kinase" evidence="8">
    <location>
        <begin position="18"/>
        <end position="277"/>
    </location>
</feature>
<dbReference type="InterPro" id="IPR000719">
    <property type="entry name" value="Prot_kinase_dom"/>
</dbReference>
<evidence type="ECO:0000313" key="10">
    <source>
        <dbReference type="Proteomes" id="UP000313066"/>
    </source>
</evidence>
<keyword evidence="5 9" id="KW-0418">Kinase</keyword>
<dbReference type="InterPro" id="IPR011044">
    <property type="entry name" value="Quino_amine_DH_bsu"/>
</dbReference>
<dbReference type="SUPFAM" id="SSF50969">
    <property type="entry name" value="YVTN repeat-like/Quinoprotein amine dehydrogenase"/>
    <property type="match status" value="1"/>
</dbReference>
<dbReference type="PROSITE" id="PS50294">
    <property type="entry name" value="WD_REPEATS_REGION"/>
    <property type="match status" value="1"/>
</dbReference>
<keyword evidence="10" id="KW-1185">Reference proteome</keyword>
<dbReference type="Gene3D" id="1.10.510.10">
    <property type="entry name" value="Transferase(Phosphotransferase) domain 1"/>
    <property type="match status" value="1"/>
</dbReference>
<keyword evidence="3" id="KW-0677">Repeat</keyword>
<sequence length="1198" mass="127072">MAAASALLPGDPPRLGDFWLAGRLGAGGQGVVYEAYDPDGVRVAVKVLHGDTASDPGLRSRFGKEAMAARRVASFCTARVLAVDLVGPKPYIVSEYVEGPSLRQAIASGRRFRGDELHRLATGVATALAAIHDAGVIHRDLKPDNVLLGPDGPRVIDFGIARTLEMSLTASGLVTGTPTYMAPEVFMGGRAGAPADVFSWGAVVLYAAIGDDPFRAESLGAVMHRVLATDPDLDVLPGSLRSLVEAALSKDPLERPAARDLLLGLIAGAGGAPADLLRAGSAAAGRLALDTTSDPGLGMLAEDAYGLLGESERALVPDVFLRMVTASEGGALSLRPLPRDELFGGRSPDEAAALDRILGVFAYLLTRRDGDIVLARPGLLRAWPRLRRWVDDERGGLAVHGMVRTAARQWDGHGRREGDVLQGGRLESAMHWAAAGRRHLTLSPLERDFLDACEAATRRRLRRRRLLTTVLAVLLAVSVAAGATAVRQSGVVAEQRDHALAGQAATEADGMRTSDPVRAMLLGVASWRLAHTPQTRSALQNAWSQRERTVFTDPQPAGESVRMITADGRRLFRVSPRGVRIYDLRSGKPVGGWDGLGFRTGDTLLDAALSASGRILAVASGRTDGPPTDVRAWDTTTGRPTGKVFALDPGAPFNGLEAGAVDRYLQVHQGDGTALWDIRTGAFYSSRSGVMDASFGPSGDLVAFADLLGGFHLWRLPGGRPVTHWHEKDACTGSARSIAISPDGHTLACATTSGIFLIDLRTGRLLPAQPGPGGGRVLFSPDGRLLVVHGEHEFQLVEVATGNTLLTYRADAEGFGFDGAALRYLADDTVVTLDISDLLTRRRLPGGTPDAALYSPDGRLLVTHESAARDLVLWDAARLRPSGPPIRLMEADAPMLSLAFSGDGRLLAFADGMGANVIRVWDTTRHVETRRITLAGDWYARGLAMNADGSLLVVPAETPEQDGTQEQHHRLLVRDLRQNRWIKTIDVNSEMQAVFRPGSAMVAPFDSRANRLIDLSTGRQVGPATTSGTTGTNAVRIMAAGFSPDGRTLAIEDASGRLTFWDLATGRRRGPVLRDAGTEAISSLVFSPVGDAAATVSVDGTVQLWDVATPAKLGRPTLGTGADLVAAAAFASGGRVLRVLDDAGVVREVTVDPVALVATVCSRAGRTLTEAEWARYLPGAPYRPWCPSSDTSRKVGRG</sequence>
<evidence type="ECO:0000256" key="3">
    <source>
        <dbReference type="ARBA" id="ARBA00022737"/>
    </source>
</evidence>
<evidence type="ECO:0000256" key="6">
    <source>
        <dbReference type="ARBA" id="ARBA00022840"/>
    </source>
</evidence>
<dbReference type="PROSITE" id="PS50082">
    <property type="entry name" value="WD_REPEATS_2"/>
    <property type="match status" value="1"/>
</dbReference>
<accession>A0A5N6AYF6</accession>
<evidence type="ECO:0000256" key="7">
    <source>
        <dbReference type="PROSITE-ProRule" id="PRU00221"/>
    </source>
</evidence>
<dbReference type="Proteomes" id="UP000313066">
    <property type="component" value="Unassembled WGS sequence"/>
</dbReference>
<keyword evidence="1 7" id="KW-0853">WD repeat</keyword>
<evidence type="ECO:0000256" key="2">
    <source>
        <dbReference type="ARBA" id="ARBA00022679"/>
    </source>
</evidence>